<protein>
    <submittedName>
        <fullName evidence="2">Uncharacterized protein</fullName>
    </submittedName>
</protein>
<feature type="compositionally biased region" description="Pro residues" evidence="1">
    <location>
        <begin position="50"/>
        <end position="59"/>
    </location>
</feature>
<comment type="caution">
    <text evidence="2">The sequence shown here is derived from an EMBL/GenBank/DDBJ whole genome shotgun (WGS) entry which is preliminary data.</text>
</comment>
<reference evidence="2 3" key="1">
    <citation type="submission" date="2019-03" db="EMBL/GenBank/DDBJ databases">
        <title>First draft genome of Liparis tanakae, snailfish: a comprehensive survey of snailfish specific genes.</title>
        <authorList>
            <person name="Kim W."/>
            <person name="Song I."/>
            <person name="Jeong J.-H."/>
            <person name="Kim D."/>
            <person name="Kim S."/>
            <person name="Ryu S."/>
            <person name="Song J.Y."/>
            <person name="Lee S.K."/>
        </authorList>
    </citation>
    <scope>NUCLEOTIDE SEQUENCE [LARGE SCALE GENOMIC DNA]</scope>
    <source>
        <tissue evidence="2">Muscle</tissue>
    </source>
</reference>
<evidence type="ECO:0000313" key="3">
    <source>
        <dbReference type="Proteomes" id="UP000314294"/>
    </source>
</evidence>
<sequence length="198" mass="20504">MAMSDCERAATCAARAELKLRASEPWISVSRSITETAGALGFRQQSRPLGPSPPSPPSSRAPSYWCSSDAPPPPRAHTDAPPKSSPRSSEPQLNSVEGSGPAPPSLPSSSSPSSPSSSSPSSPARHSEKWFPSSPLLSAADPGEVVEVGASSRLVTGSGLSPTRRDSSLSRCCRSRCSGDKMSDQEPLASPSESESDT</sequence>
<keyword evidence="3" id="KW-1185">Reference proteome</keyword>
<accession>A0A4Z2E7H7</accession>
<dbReference type="AlphaFoldDB" id="A0A4Z2E7H7"/>
<organism evidence="2 3">
    <name type="scientific">Liparis tanakae</name>
    <name type="common">Tanaka's snailfish</name>
    <dbReference type="NCBI Taxonomy" id="230148"/>
    <lineage>
        <taxon>Eukaryota</taxon>
        <taxon>Metazoa</taxon>
        <taxon>Chordata</taxon>
        <taxon>Craniata</taxon>
        <taxon>Vertebrata</taxon>
        <taxon>Euteleostomi</taxon>
        <taxon>Actinopterygii</taxon>
        <taxon>Neopterygii</taxon>
        <taxon>Teleostei</taxon>
        <taxon>Neoteleostei</taxon>
        <taxon>Acanthomorphata</taxon>
        <taxon>Eupercaria</taxon>
        <taxon>Perciformes</taxon>
        <taxon>Cottioidei</taxon>
        <taxon>Cottales</taxon>
        <taxon>Liparidae</taxon>
        <taxon>Liparis</taxon>
    </lineage>
</organism>
<evidence type="ECO:0000256" key="1">
    <source>
        <dbReference type="SAM" id="MobiDB-lite"/>
    </source>
</evidence>
<gene>
    <name evidence="2" type="ORF">EYF80_065135</name>
</gene>
<feature type="compositionally biased region" description="Polar residues" evidence="1">
    <location>
        <begin position="85"/>
        <end position="97"/>
    </location>
</feature>
<name>A0A4Z2E7H7_9TELE</name>
<evidence type="ECO:0000313" key="2">
    <source>
        <dbReference type="EMBL" id="TNN24739.1"/>
    </source>
</evidence>
<dbReference type="EMBL" id="SRLO01014427">
    <property type="protein sequence ID" value="TNN24739.1"/>
    <property type="molecule type" value="Genomic_DNA"/>
</dbReference>
<proteinExistence type="predicted"/>
<dbReference type="Proteomes" id="UP000314294">
    <property type="component" value="Unassembled WGS sequence"/>
</dbReference>
<feature type="compositionally biased region" description="Low complexity" evidence="1">
    <location>
        <begin position="107"/>
        <end position="123"/>
    </location>
</feature>
<feature type="region of interest" description="Disordered" evidence="1">
    <location>
        <begin position="38"/>
        <end position="198"/>
    </location>
</feature>